<dbReference type="Proteomes" id="UP001054837">
    <property type="component" value="Unassembled WGS sequence"/>
</dbReference>
<proteinExistence type="predicted"/>
<keyword evidence="3" id="KW-1185">Reference proteome</keyword>
<organism evidence="2 3">
    <name type="scientific">Caerostris darwini</name>
    <dbReference type="NCBI Taxonomy" id="1538125"/>
    <lineage>
        <taxon>Eukaryota</taxon>
        <taxon>Metazoa</taxon>
        <taxon>Ecdysozoa</taxon>
        <taxon>Arthropoda</taxon>
        <taxon>Chelicerata</taxon>
        <taxon>Arachnida</taxon>
        <taxon>Araneae</taxon>
        <taxon>Araneomorphae</taxon>
        <taxon>Entelegynae</taxon>
        <taxon>Araneoidea</taxon>
        <taxon>Araneidae</taxon>
        <taxon>Caerostris</taxon>
    </lineage>
</organism>
<feature type="transmembrane region" description="Helical" evidence="1">
    <location>
        <begin position="6"/>
        <end position="28"/>
    </location>
</feature>
<dbReference type="EMBL" id="BPLQ01014983">
    <property type="protein sequence ID" value="GIY84908.1"/>
    <property type="molecule type" value="Genomic_DNA"/>
</dbReference>
<protein>
    <submittedName>
        <fullName evidence="2">Uncharacterized protein</fullName>
    </submittedName>
</protein>
<gene>
    <name evidence="2" type="ORF">CDAR_91351</name>
</gene>
<evidence type="ECO:0000313" key="2">
    <source>
        <dbReference type="EMBL" id="GIY84908.1"/>
    </source>
</evidence>
<keyword evidence="1" id="KW-1133">Transmembrane helix</keyword>
<evidence type="ECO:0000256" key="1">
    <source>
        <dbReference type="SAM" id="Phobius"/>
    </source>
</evidence>
<name>A0AAV4WRI6_9ARAC</name>
<accession>A0AAV4WRI6</accession>
<comment type="caution">
    <text evidence="2">The sequence shown here is derived from an EMBL/GenBank/DDBJ whole genome shotgun (WGS) entry which is preliminary data.</text>
</comment>
<keyword evidence="1" id="KW-0472">Membrane</keyword>
<keyword evidence="1" id="KW-0812">Transmembrane</keyword>
<dbReference type="AlphaFoldDB" id="A0AAV4WRI6"/>
<evidence type="ECO:0000313" key="3">
    <source>
        <dbReference type="Proteomes" id="UP001054837"/>
    </source>
</evidence>
<reference evidence="2 3" key="1">
    <citation type="submission" date="2021-06" db="EMBL/GenBank/DDBJ databases">
        <title>Caerostris darwini draft genome.</title>
        <authorList>
            <person name="Kono N."/>
            <person name="Arakawa K."/>
        </authorList>
    </citation>
    <scope>NUCLEOTIDE SEQUENCE [LARGE SCALE GENOMIC DNA]</scope>
</reference>
<sequence length="96" mass="11050">MDSTTILILSALLLTTAILLIVFTSKIISRLIFMRSWDSPFACVEYASPSIQLYISMTPGQHPYFRVLEEYEQKMDDLNISHQVNHGQKDVKLLIF</sequence>